<feature type="transmembrane region" description="Helical" evidence="1">
    <location>
        <begin position="38"/>
        <end position="57"/>
    </location>
</feature>
<keyword evidence="1" id="KW-1133">Transmembrane helix</keyword>
<feature type="transmembrane region" description="Helical" evidence="1">
    <location>
        <begin position="63"/>
        <end position="84"/>
    </location>
</feature>
<name>A0AAW6SWX1_9BACI</name>
<dbReference type="RefSeq" id="WP_336606103.1">
    <property type="nucleotide sequence ID" value="NZ_JAMATW010000002.1"/>
</dbReference>
<feature type="transmembrane region" description="Helical" evidence="1">
    <location>
        <begin position="105"/>
        <end position="125"/>
    </location>
</feature>
<gene>
    <name evidence="2" type="ORF">P5X88_09080</name>
</gene>
<accession>A0AAW6SWX1</accession>
<comment type="caution">
    <text evidence="2">The sequence shown here is derived from an EMBL/GenBank/DDBJ whole genome shotgun (WGS) entry which is preliminary data.</text>
</comment>
<dbReference type="EMBL" id="JAROYP010000004">
    <property type="protein sequence ID" value="MDH5161089.1"/>
    <property type="molecule type" value="Genomic_DNA"/>
</dbReference>
<keyword evidence="1" id="KW-0472">Membrane</keyword>
<keyword evidence="1" id="KW-0812">Transmembrane</keyword>
<dbReference type="Pfam" id="PF11877">
    <property type="entry name" value="DUF3397"/>
    <property type="match status" value="1"/>
</dbReference>
<protein>
    <submittedName>
        <fullName evidence="2">DUF3397 domain-containing protein</fullName>
    </submittedName>
</protein>
<sequence length="130" mass="15245">MGAFLSSFISIFIMLPFLGYFLSFILVKQLTRNHRRAVSIAIDITTLILIISVHFLIKGIWGQSLLWLIILIILMIGLVFVVFYRSVRDEIEYSRVFKGFWRLNFLFFTTIYIILFVYGMTSRILDSVMS</sequence>
<dbReference type="InterPro" id="IPR016945">
    <property type="entry name" value="UCP030092"/>
</dbReference>
<dbReference type="InterPro" id="IPR024515">
    <property type="entry name" value="DUF3397"/>
</dbReference>
<evidence type="ECO:0000313" key="2">
    <source>
        <dbReference type="EMBL" id="MDH5161089.1"/>
    </source>
</evidence>
<evidence type="ECO:0000256" key="1">
    <source>
        <dbReference type="SAM" id="Phobius"/>
    </source>
</evidence>
<organism evidence="2 3">
    <name type="scientific">Heyndrickxia oleronia</name>
    <dbReference type="NCBI Taxonomy" id="38875"/>
    <lineage>
        <taxon>Bacteria</taxon>
        <taxon>Bacillati</taxon>
        <taxon>Bacillota</taxon>
        <taxon>Bacilli</taxon>
        <taxon>Bacillales</taxon>
        <taxon>Bacillaceae</taxon>
        <taxon>Heyndrickxia</taxon>
    </lineage>
</organism>
<proteinExistence type="predicted"/>
<feature type="transmembrane region" description="Helical" evidence="1">
    <location>
        <begin position="6"/>
        <end position="26"/>
    </location>
</feature>
<dbReference type="AlphaFoldDB" id="A0AAW6SWX1"/>
<evidence type="ECO:0000313" key="3">
    <source>
        <dbReference type="Proteomes" id="UP001159179"/>
    </source>
</evidence>
<reference evidence="2" key="1">
    <citation type="submission" date="2023-03" db="EMBL/GenBank/DDBJ databases">
        <title>Bacterial isolates from washroom surfaces on a university campus.</title>
        <authorList>
            <person name="Holman D.B."/>
            <person name="Gzyl K.E."/>
            <person name="Taheri A.E."/>
        </authorList>
    </citation>
    <scope>NUCLEOTIDE SEQUENCE</scope>
    <source>
        <strain evidence="2">RD03</strain>
    </source>
</reference>
<dbReference type="Proteomes" id="UP001159179">
    <property type="component" value="Unassembled WGS sequence"/>
</dbReference>
<dbReference type="PIRSF" id="PIRSF030092">
    <property type="entry name" value="UCP030092"/>
    <property type="match status" value="1"/>
</dbReference>